<keyword evidence="3" id="KW-0663">Pyridoxal phosphate</keyword>
<dbReference type="EMBL" id="BA000045">
    <property type="protein sequence ID" value="BAC90416.1"/>
    <property type="molecule type" value="Genomic_DNA"/>
</dbReference>
<proteinExistence type="predicted"/>
<dbReference type="Proteomes" id="UP000000557">
    <property type="component" value="Chromosome"/>
</dbReference>
<accession>Q7NHR0</accession>
<dbReference type="InterPro" id="IPR004839">
    <property type="entry name" value="Aminotransferase_I/II_large"/>
</dbReference>
<evidence type="ECO:0000256" key="1">
    <source>
        <dbReference type="ARBA" id="ARBA00022576"/>
    </source>
</evidence>
<dbReference type="Pfam" id="PF00155">
    <property type="entry name" value="Aminotran_1_2"/>
    <property type="match status" value="1"/>
</dbReference>
<evidence type="ECO:0000313" key="6">
    <source>
        <dbReference type="Proteomes" id="UP000000557"/>
    </source>
</evidence>
<name>Q7NHR0_GLOVI</name>
<keyword evidence="1 5" id="KW-0032">Aminotransferase</keyword>
<protein>
    <submittedName>
        <fullName evidence="5">Histidinol-phosphate aminotransferase</fullName>
    </submittedName>
</protein>
<gene>
    <name evidence="5" type="primary">hisC</name>
</gene>
<reference evidence="5 6" key="1">
    <citation type="journal article" date="2003" name="DNA Res.">
        <title>Complete genome structure of Gloeobacter violaceus PCC 7421, a cyanobacterium that lacks thylakoids.</title>
        <authorList>
            <person name="Nakamura Y."/>
            <person name="Kaneko T."/>
            <person name="Sato S."/>
            <person name="Mimuro M."/>
            <person name="Miyashita H."/>
            <person name="Tsuchiya T."/>
            <person name="Sasamoto S."/>
            <person name="Watanabe A."/>
            <person name="Kawashima K."/>
            <person name="Kishida Y."/>
            <person name="Kiyokawa C."/>
            <person name="Kohara M."/>
            <person name="Matsumoto M."/>
            <person name="Matsuno A."/>
            <person name="Nakazaki N."/>
            <person name="Shimpo S."/>
            <person name="Takeuchi C."/>
            <person name="Yamada M."/>
            <person name="Tabata S."/>
        </authorList>
    </citation>
    <scope>NUCLEOTIDE SEQUENCE [LARGE SCALE GENOMIC DNA]</scope>
    <source>
        <strain evidence="6">ATCC 29082 / PCC 7421</strain>
    </source>
</reference>
<dbReference type="EnsemblBacteria" id="BAC90416">
    <property type="protein sequence ID" value="BAC90416"/>
    <property type="gene ID" value="BAC90416"/>
</dbReference>
<keyword evidence="2" id="KW-0808">Transferase</keyword>
<dbReference type="InterPro" id="IPR050106">
    <property type="entry name" value="HistidinolP_aminotransfase"/>
</dbReference>
<dbReference type="GO" id="GO:0030170">
    <property type="term" value="F:pyridoxal phosphate binding"/>
    <property type="evidence" value="ECO:0007669"/>
    <property type="project" value="InterPro"/>
</dbReference>
<dbReference type="InterPro" id="IPR015422">
    <property type="entry name" value="PyrdxlP-dep_Trfase_small"/>
</dbReference>
<dbReference type="InParanoid" id="Q7NHR0"/>
<dbReference type="InterPro" id="IPR015421">
    <property type="entry name" value="PyrdxlP-dep_Trfase_major"/>
</dbReference>
<organism evidence="5 6">
    <name type="scientific">Gloeobacter violaceus (strain ATCC 29082 / PCC 7421)</name>
    <dbReference type="NCBI Taxonomy" id="251221"/>
    <lineage>
        <taxon>Bacteria</taxon>
        <taxon>Bacillati</taxon>
        <taxon>Cyanobacteriota</taxon>
        <taxon>Cyanophyceae</taxon>
        <taxon>Gloeobacterales</taxon>
        <taxon>Gloeobacteraceae</taxon>
        <taxon>Gloeobacter</taxon>
    </lineage>
</organism>
<evidence type="ECO:0000256" key="2">
    <source>
        <dbReference type="ARBA" id="ARBA00022679"/>
    </source>
</evidence>
<evidence type="ECO:0000256" key="3">
    <source>
        <dbReference type="ARBA" id="ARBA00022898"/>
    </source>
</evidence>
<dbReference type="SUPFAM" id="SSF53383">
    <property type="entry name" value="PLP-dependent transferases"/>
    <property type="match status" value="1"/>
</dbReference>
<sequence length="410" mass="42925">MLRRSIGLYRSVPVEISRRAALQGLSWWAGVAAVAPPALWAAEVRRVSSVQGVGVPAGTVRLLYNENPLGPSPLALKAASEALDGCNRYPMATVFSLLEGICALHGLSLASPGSAADLGALFEAFEASSVLLGAGSSEILQAVALAWGLDGGEFVEASPGYGAVGSAAQSMLGERVRRVAVPLTPEYRHDVEAMAGAVTPRTRVVVITNPNNPTGTALTLAEITRLADRLDPKTLLVVDEAYIDFAESPGVMSAMGLAASRPNVLVTRTFSKIHGLAGLRLGYAVASQPVRERLRPYLLNMLGVNTAVVAAAAASLADADYLMRSRQVAVAARTQLLAKLPEFGLKPVPGDAPFVWAKVQGDCGPLVQKLARADVLIAGGQRWQLPGYVRISTGLPAEMDMLFATLGAKA</sequence>
<dbReference type="AlphaFoldDB" id="Q7NHR0"/>
<dbReference type="PANTHER" id="PTHR43643:SF3">
    <property type="entry name" value="HISTIDINOL-PHOSPHATE AMINOTRANSFERASE"/>
    <property type="match status" value="1"/>
</dbReference>
<dbReference type="InterPro" id="IPR015424">
    <property type="entry name" value="PyrdxlP-dep_Trfase"/>
</dbReference>
<dbReference type="GO" id="GO:0008483">
    <property type="term" value="F:transaminase activity"/>
    <property type="evidence" value="ECO:0007669"/>
    <property type="project" value="UniProtKB-KW"/>
</dbReference>
<dbReference type="PhylomeDB" id="Q7NHR0"/>
<reference evidence="5 6" key="2">
    <citation type="journal article" date="2003" name="DNA Res.">
        <title>Complete genome structure of Gloeobacter violaceus PCC 7421, a cyanobacterium that lacks thylakoids (supplement).</title>
        <authorList>
            <person name="Nakamura Y."/>
            <person name="Kaneko T."/>
            <person name="Sato S."/>
            <person name="Mimuro M."/>
            <person name="Miyashita H."/>
            <person name="Tsuchiya T."/>
            <person name="Sasamoto S."/>
            <person name="Watanabe A."/>
            <person name="Kawashima K."/>
            <person name="Kishida Y."/>
            <person name="Kiyokawa C."/>
            <person name="Kohara M."/>
            <person name="Matsumoto M."/>
            <person name="Matsuno A."/>
            <person name="Nakazaki N."/>
            <person name="Shimpo S."/>
            <person name="Takeuchi C."/>
            <person name="Yamada M."/>
            <person name="Tabata S."/>
        </authorList>
    </citation>
    <scope>NUCLEOTIDE SEQUENCE [LARGE SCALE GENOMIC DNA]</scope>
    <source>
        <strain evidence="6">ATCC 29082 / PCC 7421</strain>
    </source>
</reference>
<dbReference type="STRING" id="251221.gene:10759974"/>
<dbReference type="HOGENOM" id="CLU_017584_3_3_3"/>
<dbReference type="KEGG" id="gvi:gll2475"/>
<evidence type="ECO:0000259" key="4">
    <source>
        <dbReference type="Pfam" id="PF00155"/>
    </source>
</evidence>
<feature type="domain" description="Aminotransferase class I/classII large" evidence="4">
    <location>
        <begin position="64"/>
        <end position="402"/>
    </location>
</feature>
<dbReference type="OrthoDB" id="9813612at2"/>
<dbReference type="eggNOG" id="COG0079">
    <property type="taxonomic scope" value="Bacteria"/>
</dbReference>
<keyword evidence="6" id="KW-1185">Reference proteome</keyword>
<dbReference type="Gene3D" id="3.40.640.10">
    <property type="entry name" value="Type I PLP-dependent aspartate aminotransferase-like (Major domain)"/>
    <property type="match status" value="1"/>
</dbReference>
<dbReference type="Gene3D" id="3.90.1150.10">
    <property type="entry name" value="Aspartate Aminotransferase, domain 1"/>
    <property type="match status" value="1"/>
</dbReference>
<dbReference type="CDD" id="cd00609">
    <property type="entry name" value="AAT_like"/>
    <property type="match status" value="1"/>
</dbReference>
<dbReference type="PANTHER" id="PTHR43643">
    <property type="entry name" value="HISTIDINOL-PHOSPHATE AMINOTRANSFERASE 2"/>
    <property type="match status" value="1"/>
</dbReference>
<evidence type="ECO:0000313" key="5">
    <source>
        <dbReference type="EMBL" id="BAC90416.1"/>
    </source>
</evidence>